<dbReference type="Proteomes" id="UP001396334">
    <property type="component" value="Unassembled WGS sequence"/>
</dbReference>
<evidence type="ECO:0000313" key="2">
    <source>
        <dbReference type="Proteomes" id="UP001396334"/>
    </source>
</evidence>
<comment type="caution">
    <text evidence="1">The sequence shown here is derived from an EMBL/GenBank/DDBJ whole genome shotgun (WGS) entry which is preliminary data.</text>
</comment>
<gene>
    <name evidence="1" type="ORF">V6N11_071238</name>
</gene>
<protein>
    <submittedName>
        <fullName evidence="1">Uncharacterized protein</fullName>
    </submittedName>
</protein>
<organism evidence="1 2">
    <name type="scientific">Hibiscus sabdariffa</name>
    <name type="common">roselle</name>
    <dbReference type="NCBI Taxonomy" id="183260"/>
    <lineage>
        <taxon>Eukaryota</taxon>
        <taxon>Viridiplantae</taxon>
        <taxon>Streptophyta</taxon>
        <taxon>Embryophyta</taxon>
        <taxon>Tracheophyta</taxon>
        <taxon>Spermatophyta</taxon>
        <taxon>Magnoliopsida</taxon>
        <taxon>eudicotyledons</taxon>
        <taxon>Gunneridae</taxon>
        <taxon>Pentapetalae</taxon>
        <taxon>rosids</taxon>
        <taxon>malvids</taxon>
        <taxon>Malvales</taxon>
        <taxon>Malvaceae</taxon>
        <taxon>Malvoideae</taxon>
        <taxon>Hibiscus</taxon>
    </lineage>
</organism>
<reference evidence="1 2" key="1">
    <citation type="journal article" date="2024" name="G3 (Bethesda)">
        <title>Genome assembly of Hibiscus sabdariffa L. provides insights into metabolisms of medicinal natural products.</title>
        <authorList>
            <person name="Kim T."/>
        </authorList>
    </citation>
    <scope>NUCLEOTIDE SEQUENCE [LARGE SCALE GENOMIC DNA]</scope>
    <source>
        <strain evidence="1">TK-2024</strain>
        <tissue evidence="1">Old leaves</tissue>
    </source>
</reference>
<dbReference type="EMBL" id="JBBPBN010000003">
    <property type="protein sequence ID" value="KAK9042884.1"/>
    <property type="molecule type" value="Genomic_DNA"/>
</dbReference>
<name>A0ABR2TZR5_9ROSI</name>
<evidence type="ECO:0000313" key="1">
    <source>
        <dbReference type="EMBL" id="KAK9042884.1"/>
    </source>
</evidence>
<accession>A0ABR2TZR5</accession>
<keyword evidence="2" id="KW-1185">Reference proteome</keyword>
<sequence length="106" mass="11892">MFGGKTYKVLQIVFPWDESANGCREERFAPQPPELLQSNIWAREVEDPLGRAHELHDYLVCQPIIIKPRGCQAACIGETEGKCKDARESKSATNAITYDLILEIDG</sequence>
<proteinExistence type="predicted"/>